<gene>
    <name evidence="1" type="ordered locus">ETA_30220</name>
</gene>
<accession>B2VCQ2</accession>
<evidence type="ECO:0000313" key="1">
    <source>
        <dbReference type="EMBL" id="CAO98068.1"/>
    </source>
</evidence>
<organism evidence="1 2">
    <name type="scientific">Erwinia tasmaniensis (strain DSM 17950 / CFBP 7177 / CIP 109463 / NCPPB 4357 / Et1/99)</name>
    <dbReference type="NCBI Taxonomy" id="465817"/>
    <lineage>
        <taxon>Bacteria</taxon>
        <taxon>Pseudomonadati</taxon>
        <taxon>Pseudomonadota</taxon>
        <taxon>Gammaproteobacteria</taxon>
        <taxon>Enterobacterales</taxon>
        <taxon>Erwiniaceae</taxon>
        <taxon>Erwinia</taxon>
    </lineage>
</organism>
<dbReference type="Proteomes" id="UP000001726">
    <property type="component" value="Chromosome"/>
</dbReference>
<dbReference type="HOGENOM" id="CLU_3025250_0_0_6"/>
<dbReference type="KEGG" id="eta:ETA_30220"/>
<dbReference type="AlphaFoldDB" id="B2VCQ2"/>
<protein>
    <submittedName>
        <fullName evidence="1">Uncharacterized protein</fullName>
    </submittedName>
</protein>
<proteinExistence type="predicted"/>
<dbReference type="EMBL" id="CU468135">
    <property type="protein sequence ID" value="CAO98068.1"/>
    <property type="molecule type" value="Genomic_DNA"/>
</dbReference>
<name>B2VCQ2_ERWT9</name>
<sequence length="55" mass="6171">MRKVLPLPSCPARNQSAPQYRCQLPVDRYPCTGGTVSISVYRAHCFLLVIRYSTG</sequence>
<reference evidence="1 2" key="1">
    <citation type="journal article" date="2008" name="Environ. Microbiol.">
        <title>The genome of Erwinia tasmaniensis strain Et1/99, a non-pathogenic bacterium in the genus Erwinia.</title>
        <authorList>
            <person name="Kube M."/>
            <person name="Migdoll A.M."/>
            <person name="Mueller I."/>
            <person name="Kuhl H."/>
            <person name="Beck A."/>
            <person name="Reinhardt R."/>
            <person name="Geider K."/>
        </authorList>
    </citation>
    <scope>NUCLEOTIDE SEQUENCE [LARGE SCALE GENOMIC DNA]</scope>
    <source>
        <strain evidence="2">DSM 17950 / CFBP 7177 / CIP 109463 / NCPPB 4357 / Et1/99</strain>
    </source>
</reference>
<evidence type="ECO:0000313" key="2">
    <source>
        <dbReference type="Proteomes" id="UP000001726"/>
    </source>
</evidence>
<keyword evidence="2" id="KW-1185">Reference proteome</keyword>